<sequence length="62" mass="6858">MDLSVIIDQIEKFVKFVRNFANLFQNTPKFIVDAGGFVSSFKENYGVTKGLLSAAKPEATQS</sequence>
<protein>
    <recommendedName>
        <fullName evidence="3">Cell wall channel</fullName>
    </recommendedName>
</protein>
<organism evidence="1 2">
    <name type="scientific">Corynebacterium felinum</name>
    <dbReference type="NCBI Taxonomy" id="131318"/>
    <lineage>
        <taxon>Bacteria</taxon>
        <taxon>Bacillati</taxon>
        <taxon>Actinomycetota</taxon>
        <taxon>Actinomycetes</taxon>
        <taxon>Mycobacteriales</taxon>
        <taxon>Corynebacteriaceae</taxon>
        <taxon>Corynebacterium</taxon>
    </lineage>
</organism>
<evidence type="ECO:0000313" key="2">
    <source>
        <dbReference type="Proteomes" id="UP001183619"/>
    </source>
</evidence>
<comment type="caution">
    <text evidence="1">The sequence shown here is derived from an EMBL/GenBank/DDBJ whole genome shotgun (WGS) entry which is preliminary data.</text>
</comment>
<accession>A0ABU2B5I0</accession>
<evidence type="ECO:0008006" key="3">
    <source>
        <dbReference type="Google" id="ProtNLM"/>
    </source>
</evidence>
<proteinExistence type="predicted"/>
<reference evidence="1 2" key="1">
    <citation type="submission" date="2023-07" db="EMBL/GenBank/DDBJ databases">
        <title>Sequencing the genomes of 1000 actinobacteria strains.</title>
        <authorList>
            <person name="Klenk H.-P."/>
        </authorList>
    </citation>
    <scope>NUCLEOTIDE SEQUENCE [LARGE SCALE GENOMIC DNA]</scope>
    <source>
        <strain evidence="1 2">DSM 44508</strain>
    </source>
</reference>
<dbReference type="Proteomes" id="UP001183619">
    <property type="component" value="Unassembled WGS sequence"/>
</dbReference>
<keyword evidence="2" id="KW-1185">Reference proteome</keyword>
<dbReference type="EMBL" id="JAVDYF010000001">
    <property type="protein sequence ID" value="MDR7353873.1"/>
    <property type="molecule type" value="Genomic_DNA"/>
</dbReference>
<gene>
    <name evidence="1" type="ORF">J2S37_000411</name>
</gene>
<evidence type="ECO:0000313" key="1">
    <source>
        <dbReference type="EMBL" id="MDR7353873.1"/>
    </source>
</evidence>
<name>A0ABU2B5I0_9CORY</name>
<dbReference type="RefSeq" id="WP_277103803.1">
    <property type="nucleotide sequence ID" value="NZ_BAAAJS010000014.1"/>
</dbReference>